<sequence length="50" mass="5674">MAERFKVTKADQEGPDEEAAVTGKLLSNEKHQGKRPVGAWGKKEKRNIFY</sequence>
<dbReference type="EnsemblMetazoa" id="ASIC008385-RA">
    <property type="protein sequence ID" value="ASIC008385-PA"/>
    <property type="gene ID" value="ASIC008385"/>
</dbReference>
<evidence type="ECO:0000313" key="1">
    <source>
        <dbReference type="EMBL" id="KFB40860.1"/>
    </source>
</evidence>
<keyword evidence="3" id="KW-1185">Reference proteome</keyword>
<dbReference type="EMBL" id="ATLV01015907">
    <property type="status" value="NOT_ANNOTATED_CDS"/>
    <property type="molecule type" value="Genomic_DNA"/>
</dbReference>
<name>A0A084VSB6_ANOSI</name>
<reference evidence="1 3" key="1">
    <citation type="journal article" date="2014" name="BMC Genomics">
        <title>Genome sequence of Anopheles sinensis provides insight into genetics basis of mosquito competence for malaria parasites.</title>
        <authorList>
            <person name="Zhou D."/>
            <person name="Zhang D."/>
            <person name="Ding G."/>
            <person name="Shi L."/>
            <person name="Hou Q."/>
            <person name="Ye Y."/>
            <person name="Xu Y."/>
            <person name="Zhou H."/>
            <person name="Xiong C."/>
            <person name="Li S."/>
            <person name="Yu J."/>
            <person name="Hong S."/>
            <person name="Yu X."/>
            <person name="Zou P."/>
            <person name="Chen C."/>
            <person name="Chang X."/>
            <person name="Wang W."/>
            <person name="Lv Y."/>
            <person name="Sun Y."/>
            <person name="Ma L."/>
            <person name="Shen B."/>
            <person name="Zhu C."/>
        </authorList>
    </citation>
    <scope>NUCLEOTIDE SEQUENCE [LARGE SCALE GENOMIC DNA]</scope>
</reference>
<proteinExistence type="predicted"/>
<evidence type="ECO:0000313" key="2">
    <source>
        <dbReference type="EnsemblMetazoa" id="ASIC008385-PA"/>
    </source>
</evidence>
<dbReference type="AlphaFoldDB" id="A0A084VSB6"/>
<gene>
    <name evidence="1" type="ORF">ZHAS_00008385</name>
</gene>
<evidence type="ECO:0000313" key="3">
    <source>
        <dbReference type="Proteomes" id="UP000030765"/>
    </source>
</evidence>
<protein>
    <submittedName>
        <fullName evidence="1 2">Uncharacterized protein</fullName>
    </submittedName>
</protein>
<reference evidence="2" key="2">
    <citation type="submission" date="2020-05" db="UniProtKB">
        <authorList>
            <consortium name="EnsemblMetazoa"/>
        </authorList>
    </citation>
    <scope>IDENTIFICATION</scope>
</reference>
<accession>A0A084VSB6</accession>
<dbReference type="VEuPathDB" id="VectorBase:ASIC008385"/>
<dbReference type="Proteomes" id="UP000030765">
    <property type="component" value="Unassembled WGS sequence"/>
</dbReference>
<dbReference type="EMBL" id="KE525041">
    <property type="protein sequence ID" value="KFB40860.1"/>
    <property type="molecule type" value="Genomic_DNA"/>
</dbReference>
<organism evidence="1">
    <name type="scientific">Anopheles sinensis</name>
    <name type="common">Mosquito</name>
    <dbReference type="NCBI Taxonomy" id="74873"/>
    <lineage>
        <taxon>Eukaryota</taxon>
        <taxon>Metazoa</taxon>
        <taxon>Ecdysozoa</taxon>
        <taxon>Arthropoda</taxon>
        <taxon>Hexapoda</taxon>
        <taxon>Insecta</taxon>
        <taxon>Pterygota</taxon>
        <taxon>Neoptera</taxon>
        <taxon>Endopterygota</taxon>
        <taxon>Diptera</taxon>
        <taxon>Nematocera</taxon>
        <taxon>Culicoidea</taxon>
        <taxon>Culicidae</taxon>
        <taxon>Anophelinae</taxon>
        <taxon>Anopheles</taxon>
    </lineage>
</organism>